<feature type="transmembrane region" description="Helical" evidence="8">
    <location>
        <begin position="188"/>
        <end position="218"/>
    </location>
</feature>
<dbReference type="KEGG" id="plad:PPGU16_84970"/>
<evidence type="ECO:0000313" key="11">
    <source>
        <dbReference type="Proteomes" id="UP000510888"/>
    </source>
</evidence>
<dbReference type="InterPro" id="IPR042094">
    <property type="entry name" value="T2SS_GspF_sf"/>
</dbReference>
<keyword evidence="11" id="KW-1185">Reference proteome</keyword>
<feature type="region of interest" description="Disordered" evidence="7">
    <location>
        <begin position="1"/>
        <end position="27"/>
    </location>
</feature>
<dbReference type="Pfam" id="PF00482">
    <property type="entry name" value="T2SSF"/>
    <property type="match status" value="1"/>
</dbReference>
<feature type="transmembrane region" description="Helical" evidence="8">
    <location>
        <begin position="146"/>
        <end position="168"/>
    </location>
</feature>
<evidence type="ECO:0000256" key="2">
    <source>
        <dbReference type="ARBA" id="ARBA00005745"/>
    </source>
</evidence>
<dbReference type="PANTHER" id="PTHR30012">
    <property type="entry name" value="GENERAL SECRETION PATHWAY PROTEIN"/>
    <property type="match status" value="1"/>
</dbReference>
<evidence type="ECO:0000256" key="1">
    <source>
        <dbReference type="ARBA" id="ARBA00004651"/>
    </source>
</evidence>
<keyword evidence="6 8" id="KW-0472">Membrane</keyword>
<evidence type="ECO:0000256" key="3">
    <source>
        <dbReference type="ARBA" id="ARBA00022475"/>
    </source>
</evidence>
<geneLocation type="plasmid" evidence="10 11">
    <name>PPGU16_p3</name>
</geneLocation>
<evidence type="ECO:0000259" key="9">
    <source>
        <dbReference type="Pfam" id="PF00482"/>
    </source>
</evidence>
<dbReference type="EMBL" id="AP023178">
    <property type="protein sequence ID" value="BCF95430.1"/>
    <property type="molecule type" value="Genomic_DNA"/>
</dbReference>
<dbReference type="InterPro" id="IPR003004">
    <property type="entry name" value="GspF/PilC"/>
</dbReference>
<feature type="compositionally biased region" description="Polar residues" evidence="7">
    <location>
        <begin position="9"/>
        <end position="26"/>
    </location>
</feature>
<dbReference type="Proteomes" id="UP000510888">
    <property type="component" value="Plasmid PPGU16_p3"/>
</dbReference>
<protein>
    <submittedName>
        <fullName evidence="10">Type II secretion system protein F</fullName>
    </submittedName>
</protein>
<feature type="transmembrane region" description="Helical" evidence="8">
    <location>
        <begin position="354"/>
        <end position="376"/>
    </location>
</feature>
<evidence type="ECO:0000256" key="4">
    <source>
        <dbReference type="ARBA" id="ARBA00022692"/>
    </source>
</evidence>
<dbReference type="AlphaFoldDB" id="A0A7I8C6Q3"/>
<comment type="subcellular location">
    <subcellularLocation>
        <location evidence="1">Cell membrane</location>
        <topology evidence="1">Multi-pass membrane protein</topology>
    </subcellularLocation>
</comment>
<dbReference type="Gene3D" id="1.20.81.30">
    <property type="entry name" value="Type II secretion system (T2SS), domain F"/>
    <property type="match status" value="1"/>
</dbReference>
<reference evidence="10 11" key="1">
    <citation type="journal article" date="2020" name="Genes (Basel)">
        <title>Genomic Comparison of Insect Gut Symbionts from Divergent Burkholderia Subclades.</title>
        <authorList>
            <person name="Takeshita K."/>
            <person name="Kikuchi Y."/>
        </authorList>
    </citation>
    <scope>NUCLEOTIDE SEQUENCE [LARGE SCALE GENOMIC DNA]</scope>
    <source>
        <strain evidence="10 11">PGU16</strain>
        <plasmid evidence="10 11">PPGU16_p3</plasmid>
    </source>
</reference>
<evidence type="ECO:0000256" key="6">
    <source>
        <dbReference type="ARBA" id="ARBA00023136"/>
    </source>
</evidence>
<accession>A0A7I8C6Q3</accession>
<dbReference type="PANTHER" id="PTHR30012:SF0">
    <property type="entry name" value="TYPE II SECRETION SYSTEM PROTEIN F-RELATED"/>
    <property type="match status" value="1"/>
</dbReference>
<dbReference type="InterPro" id="IPR018076">
    <property type="entry name" value="T2SS_GspF_dom"/>
</dbReference>
<feature type="domain" description="Type II secretion system protein GspF" evidence="9">
    <location>
        <begin position="53"/>
        <end position="169"/>
    </location>
</feature>
<organism evidence="10 11">
    <name type="scientific">Paraburkholderia largidicola</name>
    <dbReference type="NCBI Taxonomy" id="3014751"/>
    <lineage>
        <taxon>Bacteria</taxon>
        <taxon>Pseudomonadati</taxon>
        <taxon>Pseudomonadota</taxon>
        <taxon>Betaproteobacteria</taxon>
        <taxon>Burkholderiales</taxon>
        <taxon>Burkholderiaceae</taxon>
        <taxon>Paraburkholderia</taxon>
    </lineage>
</organism>
<evidence type="ECO:0000256" key="8">
    <source>
        <dbReference type="SAM" id="Phobius"/>
    </source>
</evidence>
<keyword evidence="3" id="KW-1003">Cell membrane</keyword>
<dbReference type="GO" id="GO:0005886">
    <property type="term" value="C:plasma membrane"/>
    <property type="evidence" value="ECO:0007669"/>
    <property type="project" value="UniProtKB-SubCell"/>
</dbReference>
<keyword evidence="5 8" id="KW-1133">Transmembrane helix</keyword>
<evidence type="ECO:0000313" key="10">
    <source>
        <dbReference type="EMBL" id="BCF95430.1"/>
    </source>
</evidence>
<name>A0A7I8C6Q3_9BURK</name>
<evidence type="ECO:0000256" key="5">
    <source>
        <dbReference type="ARBA" id="ARBA00022989"/>
    </source>
</evidence>
<comment type="similarity">
    <text evidence="2">Belongs to the GSP F family.</text>
</comment>
<evidence type="ECO:0000256" key="7">
    <source>
        <dbReference type="SAM" id="MobiDB-lite"/>
    </source>
</evidence>
<proteinExistence type="inferred from homology"/>
<keyword evidence="4 8" id="KW-0812">Transmembrane</keyword>
<sequence>MLNRIKKTSAASIVAQSSGKGTTPSKRNARWARFVDAADKAVFTWKVRRQLYKHLAAQVGNSVPVETALDRHGAQLARKKKPSSARIVKDASRLMRDGKSLAQSLEKWIPADEAGLISAAESAGVLPESLKELIATKRRVKRVTKAFRNAIIRPAVYSATIYLVVWAIGKYAVPELVQAYPVSEARGAVAVLFAAGSFSQSLAALLPPAGLLLAGWVIRSALPRWRGRFRIAAESYFPFSFYRDMQGFMWLSSFISLLEAGKPDVDILKQQTRFASPYLKERLVHFRRVMVDGKSLTDALLAPSSKGAPAFGFPNPDIVEDIESFAGFADFAERIKTVLKEWVDDLEETTLEQAAVFGFSLEIFMYVVMGFLMYAINEIATHAHI</sequence>
<keyword evidence="10" id="KW-0614">Plasmid</keyword>
<gene>
    <name evidence="10" type="ORF">PPGU16_84970</name>
</gene>
<dbReference type="RefSeq" id="WP_180727783.1">
    <property type="nucleotide sequence ID" value="NZ_AP023178.1"/>
</dbReference>